<accession>A0A1J8QC94</accession>
<dbReference type="AlphaFoldDB" id="A0A1J8QC94"/>
<proteinExistence type="predicted"/>
<evidence type="ECO:0000313" key="2">
    <source>
        <dbReference type="Proteomes" id="UP000183567"/>
    </source>
</evidence>
<evidence type="ECO:0008006" key="3">
    <source>
        <dbReference type="Google" id="ProtNLM"/>
    </source>
</evidence>
<dbReference type="Proteomes" id="UP000183567">
    <property type="component" value="Unassembled WGS sequence"/>
</dbReference>
<dbReference type="Pfam" id="PF20174">
    <property type="entry name" value="DUF6540"/>
    <property type="match status" value="1"/>
</dbReference>
<organism evidence="1 2">
    <name type="scientific">Rhizopogon vesiculosus</name>
    <dbReference type="NCBI Taxonomy" id="180088"/>
    <lineage>
        <taxon>Eukaryota</taxon>
        <taxon>Fungi</taxon>
        <taxon>Dikarya</taxon>
        <taxon>Basidiomycota</taxon>
        <taxon>Agaricomycotina</taxon>
        <taxon>Agaricomycetes</taxon>
        <taxon>Agaricomycetidae</taxon>
        <taxon>Boletales</taxon>
        <taxon>Suillineae</taxon>
        <taxon>Rhizopogonaceae</taxon>
        <taxon>Rhizopogon</taxon>
    </lineage>
</organism>
<protein>
    <recommendedName>
        <fullName evidence="3">PPPDE domain-containing protein</fullName>
    </recommendedName>
</protein>
<reference evidence="1 2" key="1">
    <citation type="submission" date="2016-03" db="EMBL/GenBank/DDBJ databases">
        <title>Comparative genomics of the ectomycorrhizal sister species Rhizopogon vinicolor and Rhizopogon vesiculosus (Basidiomycota: Boletales) reveals a divergence of the mating type B locus.</title>
        <authorList>
            <person name="Mujic A.B."/>
            <person name="Kuo A."/>
            <person name="Tritt A."/>
            <person name="Lipzen A."/>
            <person name="Chen C."/>
            <person name="Johnson J."/>
            <person name="Sharma A."/>
            <person name="Barry K."/>
            <person name="Grigoriev I.V."/>
            <person name="Spatafora J.W."/>
        </authorList>
    </citation>
    <scope>NUCLEOTIDE SEQUENCE [LARGE SCALE GENOMIC DNA]</scope>
    <source>
        <strain evidence="1 2">AM-OR11-056</strain>
    </source>
</reference>
<sequence>MATAPAYYNVEVVQFWRGQKAPGRPYPLHWAIHIPTGPGIGHTYQIIGNTDNYTLHFQRNQPHQDPDAWRGSFAVGRLPVHQLAQFEALLANIPVMRNEQRWNCQNWVWDGLRYLRQQGFHISWEITLAMLQTQMCCLLESWEYGHI</sequence>
<dbReference type="InterPro" id="IPR046670">
    <property type="entry name" value="DUF6540"/>
</dbReference>
<gene>
    <name evidence="1" type="ORF">AZE42_01764</name>
</gene>
<keyword evidence="2" id="KW-1185">Reference proteome</keyword>
<dbReference type="EMBL" id="LVVM01001402">
    <property type="protein sequence ID" value="OJA18605.1"/>
    <property type="molecule type" value="Genomic_DNA"/>
</dbReference>
<name>A0A1J8QC94_9AGAM</name>
<dbReference type="OrthoDB" id="37659at2759"/>
<comment type="caution">
    <text evidence="1">The sequence shown here is derived from an EMBL/GenBank/DDBJ whole genome shotgun (WGS) entry which is preliminary data.</text>
</comment>
<evidence type="ECO:0000313" key="1">
    <source>
        <dbReference type="EMBL" id="OJA18605.1"/>
    </source>
</evidence>